<dbReference type="AlphaFoldDB" id="A0A2H1VHJ1"/>
<gene>
    <name evidence="3" type="ORF">SFRICE_015314</name>
</gene>
<reference evidence="3" key="1">
    <citation type="submission" date="2016-07" db="EMBL/GenBank/DDBJ databases">
        <authorList>
            <person name="Bretaudeau A."/>
        </authorList>
    </citation>
    <scope>NUCLEOTIDE SEQUENCE</scope>
    <source>
        <strain evidence="3">Rice</strain>
        <tissue evidence="3">Whole body</tissue>
    </source>
</reference>
<feature type="chain" id="PRO_5013877284" evidence="2">
    <location>
        <begin position="20"/>
        <end position="256"/>
    </location>
</feature>
<dbReference type="EMBL" id="ODYU01002558">
    <property type="protein sequence ID" value="SOQ40231.1"/>
    <property type="molecule type" value="Genomic_DNA"/>
</dbReference>
<organism evidence="3">
    <name type="scientific">Spodoptera frugiperda</name>
    <name type="common">Fall armyworm</name>
    <dbReference type="NCBI Taxonomy" id="7108"/>
    <lineage>
        <taxon>Eukaryota</taxon>
        <taxon>Metazoa</taxon>
        <taxon>Ecdysozoa</taxon>
        <taxon>Arthropoda</taxon>
        <taxon>Hexapoda</taxon>
        <taxon>Insecta</taxon>
        <taxon>Pterygota</taxon>
        <taxon>Neoptera</taxon>
        <taxon>Endopterygota</taxon>
        <taxon>Lepidoptera</taxon>
        <taxon>Glossata</taxon>
        <taxon>Ditrysia</taxon>
        <taxon>Noctuoidea</taxon>
        <taxon>Noctuidae</taxon>
        <taxon>Amphipyrinae</taxon>
        <taxon>Spodoptera</taxon>
    </lineage>
</organism>
<name>A0A2H1VHJ1_SPOFR</name>
<protein>
    <submittedName>
        <fullName evidence="3">SFRICE_015314</fullName>
    </submittedName>
</protein>
<feature type="compositionally biased region" description="Low complexity" evidence="1">
    <location>
        <begin position="233"/>
        <end position="248"/>
    </location>
</feature>
<evidence type="ECO:0000256" key="1">
    <source>
        <dbReference type="SAM" id="MobiDB-lite"/>
    </source>
</evidence>
<feature type="region of interest" description="Disordered" evidence="1">
    <location>
        <begin position="227"/>
        <end position="256"/>
    </location>
</feature>
<feature type="signal peptide" evidence="2">
    <location>
        <begin position="1"/>
        <end position="19"/>
    </location>
</feature>
<sequence length="256" mass="27638">MQFKSAAGLVILILTCVSGHPNIWQSDALTPVHGLYVKPSADGTKGDLFVAATEENGVKSQWTLDQPISILPVSTQPQAASVPVAYSPVYATHEESTLQKRSALTTPTPSAPVQYAYAVPVSSTTPVETTGTAASYPYAYTMTATATATETPKCEHQTNAIQYPYQFPYHMFYPQMMMSAYTNAMSILKDAGFSEDSANSVMAHASPMWSPTSYAYPMYVMIDPKPCTQEEATTTTTTPTPTSTTPNSSEEENTQP</sequence>
<evidence type="ECO:0000256" key="2">
    <source>
        <dbReference type="SAM" id="SignalP"/>
    </source>
</evidence>
<accession>A0A2H1VHJ1</accession>
<proteinExistence type="predicted"/>
<evidence type="ECO:0000313" key="3">
    <source>
        <dbReference type="EMBL" id="SOQ40231.1"/>
    </source>
</evidence>
<keyword evidence="2" id="KW-0732">Signal</keyword>